<evidence type="ECO:0000256" key="2">
    <source>
        <dbReference type="SAM" id="MobiDB-lite"/>
    </source>
</evidence>
<dbReference type="Proteomes" id="UP000655208">
    <property type="component" value="Unassembled WGS sequence"/>
</dbReference>
<dbReference type="InterPro" id="IPR005545">
    <property type="entry name" value="YCII"/>
</dbReference>
<protein>
    <recommendedName>
        <fullName evidence="3">YCII-related domain-containing protein</fullName>
    </recommendedName>
</protein>
<feature type="region of interest" description="Disordered" evidence="2">
    <location>
        <begin position="122"/>
        <end position="148"/>
    </location>
</feature>
<dbReference type="RefSeq" id="WP_188944272.1">
    <property type="nucleotide sequence ID" value="NZ_BMNA01000012.1"/>
</dbReference>
<dbReference type="Pfam" id="PF03795">
    <property type="entry name" value="YCII"/>
    <property type="match status" value="1"/>
</dbReference>
<evidence type="ECO:0000259" key="3">
    <source>
        <dbReference type="Pfam" id="PF03795"/>
    </source>
</evidence>
<accession>A0A917TB62</accession>
<name>A0A917TB62_9ACTN</name>
<reference evidence="4" key="1">
    <citation type="journal article" date="2014" name="Int. J. Syst. Evol. Microbiol.">
        <title>Complete genome sequence of Corynebacterium casei LMG S-19264T (=DSM 44701T), isolated from a smear-ripened cheese.</title>
        <authorList>
            <consortium name="US DOE Joint Genome Institute (JGI-PGF)"/>
            <person name="Walter F."/>
            <person name="Albersmeier A."/>
            <person name="Kalinowski J."/>
            <person name="Ruckert C."/>
        </authorList>
    </citation>
    <scope>NUCLEOTIDE SEQUENCE</scope>
    <source>
        <strain evidence="4">CGMCC 4.7308</strain>
    </source>
</reference>
<sequence>MPKYFLGIVEHEDAYGPDGPADFDTVMAAHSDFSAAVRAAGASVLGGEALQPVSTATFLRGTRTDAVRPVDNPLPEVTEVFGGYYVIEARDDAQALELARLCPAPYGYVELRPVWEFGDGDSAGSAGASESTGTAAATAAGSAGSASA</sequence>
<evidence type="ECO:0000256" key="1">
    <source>
        <dbReference type="ARBA" id="ARBA00007689"/>
    </source>
</evidence>
<proteinExistence type="inferred from homology"/>
<dbReference type="SUPFAM" id="SSF54909">
    <property type="entry name" value="Dimeric alpha+beta barrel"/>
    <property type="match status" value="1"/>
</dbReference>
<feature type="domain" description="YCII-related" evidence="3">
    <location>
        <begin position="22"/>
        <end position="117"/>
    </location>
</feature>
<dbReference type="PANTHER" id="PTHR35174:SF3">
    <property type="entry name" value="BLL7171 PROTEIN"/>
    <property type="match status" value="1"/>
</dbReference>
<dbReference type="Gene3D" id="3.30.70.1060">
    <property type="entry name" value="Dimeric alpha+beta barrel"/>
    <property type="match status" value="1"/>
</dbReference>
<dbReference type="EMBL" id="BMNA01000012">
    <property type="protein sequence ID" value="GGM14194.1"/>
    <property type="molecule type" value="Genomic_DNA"/>
</dbReference>
<organism evidence="4 5">
    <name type="scientific">Nakamurella endophytica</name>
    <dbReference type="NCBI Taxonomy" id="1748367"/>
    <lineage>
        <taxon>Bacteria</taxon>
        <taxon>Bacillati</taxon>
        <taxon>Actinomycetota</taxon>
        <taxon>Actinomycetes</taxon>
        <taxon>Nakamurellales</taxon>
        <taxon>Nakamurellaceae</taxon>
        <taxon>Nakamurella</taxon>
    </lineage>
</organism>
<evidence type="ECO:0000313" key="5">
    <source>
        <dbReference type="Proteomes" id="UP000655208"/>
    </source>
</evidence>
<dbReference type="PANTHER" id="PTHR35174">
    <property type="entry name" value="BLL7171 PROTEIN-RELATED"/>
    <property type="match status" value="1"/>
</dbReference>
<evidence type="ECO:0000313" key="4">
    <source>
        <dbReference type="EMBL" id="GGM14194.1"/>
    </source>
</evidence>
<reference evidence="4" key="2">
    <citation type="submission" date="2020-09" db="EMBL/GenBank/DDBJ databases">
        <authorList>
            <person name="Sun Q."/>
            <person name="Zhou Y."/>
        </authorList>
    </citation>
    <scope>NUCLEOTIDE SEQUENCE</scope>
    <source>
        <strain evidence="4">CGMCC 4.7308</strain>
    </source>
</reference>
<comment type="similarity">
    <text evidence="1">Belongs to the YciI family.</text>
</comment>
<comment type="caution">
    <text evidence="4">The sequence shown here is derived from an EMBL/GenBank/DDBJ whole genome shotgun (WGS) entry which is preliminary data.</text>
</comment>
<dbReference type="InterPro" id="IPR011008">
    <property type="entry name" value="Dimeric_a/b-barrel"/>
</dbReference>
<keyword evidence="5" id="KW-1185">Reference proteome</keyword>
<gene>
    <name evidence="4" type="ORF">GCM10011594_37780</name>
</gene>
<dbReference type="AlphaFoldDB" id="A0A917TB62"/>